<proteinExistence type="predicted"/>
<protein>
    <recommendedName>
        <fullName evidence="2">histidine kinase</fullName>
        <ecNumber evidence="2">2.7.13.3</ecNumber>
    </recommendedName>
</protein>
<dbReference type="SUPFAM" id="SSF47384">
    <property type="entry name" value="Homodimeric domain of signal transducing histidine kinase"/>
    <property type="match status" value="1"/>
</dbReference>
<dbReference type="GO" id="GO:0000155">
    <property type="term" value="F:phosphorelay sensor kinase activity"/>
    <property type="evidence" value="ECO:0007669"/>
    <property type="project" value="InterPro"/>
</dbReference>
<keyword evidence="3" id="KW-0597">Phosphoprotein</keyword>
<dbReference type="EC" id="2.7.13.3" evidence="2"/>
<evidence type="ECO:0000313" key="10">
    <source>
        <dbReference type="EMBL" id="NVZ08379.1"/>
    </source>
</evidence>
<keyword evidence="8" id="KW-0812">Transmembrane</keyword>
<dbReference type="SMART" id="SM00388">
    <property type="entry name" value="HisKA"/>
    <property type="match status" value="1"/>
</dbReference>
<accession>A0A850R191</accession>
<evidence type="ECO:0000256" key="1">
    <source>
        <dbReference type="ARBA" id="ARBA00000085"/>
    </source>
</evidence>
<dbReference type="EMBL" id="JABZEO010000002">
    <property type="protein sequence ID" value="NVZ08379.1"/>
    <property type="molecule type" value="Genomic_DNA"/>
</dbReference>
<dbReference type="CDD" id="cd00082">
    <property type="entry name" value="HisKA"/>
    <property type="match status" value="1"/>
</dbReference>
<dbReference type="InterPro" id="IPR005467">
    <property type="entry name" value="His_kinase_dom"/>
</dbReference>
<dbReference type="InterPro" id="IPR036890">
    <property type="entry name" value="HATPase_C_sf"/>
</dbReference>
<dbReference type="FunFam" id="1.10.287.130:FF:000001">
    <property type="entry name" value="Two-component sensor histidine kinase"/>
    <property type="match status" value="1"/>
</dbReference>
<dbReference type="RefSeq" id="WP_176975158.1">
    <property type="nucleotide sequence ID" value="NZ_JABZEO010000002.1"/>
</dbReference>
<evidence type="ECO:0000256" key="2">
    <source>
        <dbReference type="ARBA" id="ARBA00012438"/>
    </source>
</evidence>
<keyword evidence="5 10" id="KW-0418">Kinase</keyword>
<dbReference type="InterPro" id="IPR036097">
    <property type="entry name" value="HisK_dim/P_sf"/>
</dbReference>
<feature type="domain" description="Histidine kinase" evidence="9">
    <location>
        <begin position="436"/>
        <end position="655"/>
    </location>
</feature>
<dbReference type="Pfam" id="PF00512">
    <property type="entry name" value="HisKA"/>
    <property type="match status" value="1"/>
</dbReference>
<comment type="catalytic activity">
    <reaction evidence="1">
        <text>ATP + protein L-histidine = ADP + protein N-phospho-L-histidine.</text>
        <dbReference type="EC" id="2.7.13.3"/>
    </reaction>
</comment>
<keyword evidence="11" id="KW-1185">Reference proteome</keyword>
<dbReference type="PRINTS" id="PR00344">
    <property type="entry name" value="BCTRLSENSOR"/>
</dbReference>
<dbReference type="PROSITE" id="PS50109">
    <property type="entry name" value="HIS_KIN"/>
    <property type="match status" value="1"/>
</dbReference>
<evidence type="ECO:0000256" key="5">
    <source>
        <dbReference type="ARBA" id="ARBA00022777"/>
    </source>
</evidence>
<feature type="region of interest" description="Disordered" evidence="7">
    <location>
        <begin position="78"/>
        <end position="99"/>
    </location>
</feature>
<keyword evidence="8" id="KW-0472">Membrane</keyword>
<dbReference type="InterPro" id="IPR003661">
    <property type="entry name" value="HisK_dim/P_dom"/>
</dbReference>
<evidence type="ECO:0000259" key="9">
    <source>
        <dbReference type="PROSITE" id="PS50109"/>
    </source>
</evidence>
<dbReference type="SUPFAM" id="SSF55874">
    <property type="entry name" value="ATPase domain of HSP90 chaperone/DNA topoisomerase II/histidine kinase"/>
    <property type="match status" value="1"/>
</dbReference>
<evidence type="ECO:0000256" key="4">
    <source>
        <dbReference type="ARBA" id="ARBA00022679"/>
    </source>
</evidence>
<feature type="region of interest" description="Disordered" evidence="7">
    <location>
        <begin position="167"/>
        <end position="194"/>
    </location>
</feature>
<comment type="caution">
    <text evidence="10">The sequence shown here is derived from an EMBL/GenBank/DDBJ whole genome shotgun (WGS) entry which is preliminary data.</text>
</comment>
<dbReference type="AlphaFoldDB" id="A0A850R191"/>
<dbReference type="InterPro" id="IPR003594">
    <property type="entry name" value="HATPase_dom"/>
</dbReference>
<dbReference type="PANTHER" id="PTHR43711">
    <property type="entry name" value="TWO-COMPONENT HISTIDINE KINASE"/>
    <property type="match status" value="1"/>
</dbReference>
<feature type="transmembrane region" description="Helical" evidence="8">
    <location>
        <begin position="397"/>
        <end position="417"/>
    </location>
</feature>
<name>A0A850R191_9GAMM</name>
<evidence type="ECO:0000256" key="7">
    <source>
        <dbReference type="SAM" id="MobiDB-lite"/>
    </source>
</evidence>
<sequence>MRRGSDHDRARNRLRLGIGLFVLALAAPSLWLVHTAYDQMKWESFRQQQLAAEGLTERIDQTLAALARAEDRRPIEDYDFLAPPADPAGTYRRRSPLSEWPPGPTIPGLLGWFQVAADGTLSSPLVPEAGSSPAAHGIDPADLAQRQARVQQIQGILVGNRLVERDAQARASESDSPEPVPAPAAAAPEPERSVSMLDEAPNRLSQSAFEGLAANERLASKSAADKGQTLGRVDDLKLDLELAERGRRQEVAAEAGAPQPAAVNLFASTIEPCEVGRLDSGHLLLFRTVWRGGERLIQGALIEQTPFLEQLIGVPLTSTALARTTHLIVAYRGAVLAGFRAESPEDDYAGRATRLVSTGPSPLTGALLYRARMAEPFGGLELIFSVSRLPAPAGAAVIGWLAATLALVLLVGGWLLYRLGVRQLDLIRQQQDFVSAVSHELKTPLTSIRMYAEMLRAGFASEERKSTYYRFIHEESERLSRLIANVLQLARIGRDALVLEPRVMPIGELMAQVVERVASQVERAGFRLELSGEDSAAELLVDPDAFVQILINLVDNALKFAAGAETRVIRLSVETLGNGRLRVSVRDFGPGIPRDQRRRVFQLFQRGDMAKRQAIPGTGIGLALVERLMRAMGGRVEVISAEPGAEFRLEFPLARSAERAQDLLGTGAGSSR</sequence>
<keyword evidence="4" id="KW-0808">Transferase</keyword>
<keyword evidence="6" id="KW-0902">Two-component regulatory system</keyword>
<evidence type="ECO:0000256" key="8">
    <source>
        <dbReference type="SAM" id="Phobius"/>
    </source>
</evidence>
<dbReference type="Proteomes" id="UP000592294">
    <property type="component" value="Unassembled WGS sequence"/>
</dbReference>
<dbReference type="Gene3D" id="1.10.287.130">
    <property type="match status" value="1"/>
</dbReference>
<dbReference type="Pfam" id="PF02518">
    <property type="entry name" value="HATPase_c"/>
    <property type="match status" value="1"/>
</dbReference>
<dbReference type="Gene3D" id="3.30.565.10">
    <property type="entry name" value="Histidine kinase-like ATPase, C-terminal domain"/>
    <property type="match status" value="1"/>
</dbReference>
<dbReference type="PANTHER" id="PTHR43711:SF1">
    <property type="entry name" value="HISTIDINE KINASE 1"/>
    <property type="match status" value="1"/>
</dbReference>
<evidence type="ECO:0000256" key="6">
    <source>
        <dbReference type="ARBA" id="ARBA00023012"/>
    </source>
</evidence>
<evidence type="ECO:0000256" key="3">
    <source>
        <dbReference type="ARBA" id="ARBA00022553"/>
    </source>
</evidence>
<gene>
    <name evidence="10" type="ORF">HW932_03800</name>
</gene>
<reference evidence="10 11" key="1">
    <citation type="submission" date="2020-06" db="EMBL/GenBank/DDBJ databases">
        <title>Whole-genome sequence of Allochromatium humboldtianum DSM 21881, type strain.</title>
        <authorList>
            <person name="Kyndt J.A."/>
            <person name="Meyer T.E."/>
        </authorList>
    </citation>
    <scope>NUCLEOTIDE SEQUENCE [LARGE SCALE GENOMIC DNA]</scope>
    <source>
        <strain evidence="10 11">DSM 21881</strain>
    </source>
</reference>
<dbReference type="InterPro" id="IPR050736">
    <property type="entry name" value="Sensor_HK_Regulatory"/>
</dbReference>
<keyword evidence="8" id="KW-1133">Transmembrane helix</keyword>
<dbReference type="InterPro" id="IPR004358">
    <property type="entry name" value="Sig_transdc_His_kin-like_C"/>
</dbReference>
<dbReference type="SMART" id="SM00387">
    <property type="entry name" value="HATPase_c"/>
    <property type="match status" value="1"/>
</dbReference>
<organism evidence="10 11">
    <name type="scientific">Allochromatium humboldtianum</name>
    <dbReference type="NCBI Taxonomy" id="504901"/>
    <lineage>
        <taxon>Bacteria</taxon>
        <taxon>Pseudomonadati</taxon>
        <taxon>Pseudomonadota</taxon>
        <taxon>Gammaproteobacteria</taxon>
        <taxon>Chromatiales</taxon>
        <taxon>Chromatiaceae</taxon>
        <taxon>Allochromatium</taxon>
    </lineage>
</organism>
<evidence type="ECO:0000313" key="11">
    <source>
        <dbReference type="Proteomes" id="UP000592294"/>
    </source>
</evidence>